<feature type="transmembrane region" description="Helical" evidence="2">
    <location>
        <begin position="12"/>
        <end position="29"/>
    </location>
</feature>
<proteinExistence type="predicted"/>
<sequence length="141" mass="15696">MNTQTRPPIFSTKLVFGLTVIALGLIFLADSMRWYDAWHLLTWWPLVLAAFGLARLAQDGILSLRGHVWLLFAVAGFISQFGPWGLLDRWWPVFLVWGGIIVTLRAIFPQPKRLKKAKAGLPSPTPADSCDPGTDATQVKP</sequence>
<dbReference type="AlphaFoldDB" id="A0A936F0P2"/>
<dbReference type="Pfam" id="PF18917">
    <property type="entry name" value="LiaI-LiaF-like_TM1"/>
    <property type="match status" value="1"/>
</dbReference>
<keyword evidence="2" id="KW-0472">Membrane</keyword>
<dbReference type="Proteomes" id="UP000709959">
    <property type="component" value="Unassembled WGS sequence"/>
</dbReference>
<evidence type="ECO:0000256" key="2">
    <source>
        <dbReference type="SAM" id="Phobius"/>
    </source>
</evidence>
<evidence type="ECO:0000313" key="4">
    <source>
        <dbReference type="EMBL" id="MBK8571405.1"/>
    </source>
</evidence>
<keyword evidence="2" id="KW-1133">Transmembrane helix</keyword>
<gene>
    <name evidence="4" type="ORF">IPN91_01950</name>
</gene>
<protein>
    <recommendedName>
        <fullName evidence="3">LiaI-LiaF-like transmembrane region domain-containing protein</fullName>
    </recommendedName>
</protein>
<evidence type="ECO:0000259" key="3">
    <source>
        <dbReference type="Pfam" id="PF18917"/>
    </source>
</evidence>
<comment type="caution">
    <text evidence="4">The sequence shown here is derived from an EMBL/GenBank/DDBJ whole genome shotgun (WGS) entry which is preliminary data.</text>
</comment>
<reference evidence="4 5" key="1">
    <citation type="submission" date="2020-10" db="EMBL/GenBank/DDBJ databases">
        <title>Connecting structure to function with the recovery of over 1000 high-quality activated sludge metagenome-assembled genomes encoding full-length rRNA genes using long-read sequencing.</title>
        <authorList>
            <person name="Singleton C.M."/>
            <person name="Petriglieri F."/>
            <person name="Kristensen J.M."/>
            <person name="Kirkegaard R.H."/>
            <person name="Michaelsen T.Y."/>
            <person name="Andersen M.H."/>
            <person name="Karst S.M."/>
            <person name="Dueholm M.S."/>
            <person name="Nielsen P.H."/>
            <person name="Albertsen M."/>
        </authorList>
    </citation>
    <scope>NUCLEOTIDE SEQUENCE [LARGE SCALE GENOMIC DNA]</scope>
    <source>
        <strain evidence="4">OdNE_18-Q3-R46-58_MAXAC.008</strain>
    </source>
</reference>
<feature type="transmembrane region" description="Helical" evidence="2">
    <location>
        <begin position="66"/>
        <end position="84"/>
    </location>
</feature>
<organism evidence="4 5">
    <name type="scientific">Candidatus Geothrix odensensis</name>
    <dbReference type="NCBI Taxonomy" id="2954440"/>
    <lineage>
        <taxon>Bacteria</taxon>
        <taxon>Pseudomonadati</taxon>
        <taxon>Acidobacteriota</taxon>
        <taxon>Holophagae</taxon>
        <taxon>Holophagales</taxon>
        <taxon>Holophagaceae</taxon>
        <taxon>Geothrix</taxon>
    </lineage>
</organism>
<keyword evidence="2" id="KW-0812">Transmembrane</keyword>
<feature type="domain" description="LiaI-LiaF-like transmembrane region" evidence="3">
    <location>
        <begin position="14"/>
        <end position="54"/>
    </location>
</feature>
<evidence type="ECO:0000313" key="5">
    <source>
        <dbReference type="Proteomes" id="UP000709959"/>
    </source>
</evidence>
<feature type="transmembrane region" description="Helical" evidence="2">
    <location>
        <begin position="35"/>
        <end position="54"/>
    </location>
</feature>
<dbReference type="InterPro" id="IPR043726">
    <property type="entry name" value="LiaI-LiaF-like_TM1"/>
</dbReference>
<accession>A0A936F0P2</accession>
<evidence type="ECO:0000256" key="1">
    <source>
        <dbReference type="SAM" id="MobiDB-lite"/>
    </source>
</evidence>
<feature type="transmembrane region" description="Helical" evidence="2">
    <location>
        <begin position="90"/>
        <end position="108"/>
    </location>
</feature>
<feature type="region of interest" description="Disordered" evidence="1">
    <location>
        <begin position="116"/>
        <end position="141"/>
    </location>
</feature>
<dbReference type="EMBL" id="JADKCH010000001">
    <property type="protein sequence ID" value="MBK8571405.1"/>
    <property type="molecule type" value="Genomic_DNA"/>
</dbReference>
<name>A0A936F0P2_9BACT</name>